<accession>A0A0E9S653</accession>
<proteinExistence type="predicted"/>
<sequence>MVSAQLCLIQDTDCTVPMDRLSTTIPTLSKHSNPTHFITLTK</sequence>
<reference evidence="1" key="1">
    <citation type="submission" date="2014-11" db="EMBL/GenBank/DDBJ databases">
        <authorList>
            <person name="Amaro Gonzalez C."/>
        </authorList>
    </citation>
    <scope>NUCLEOTIDE SEQUENCE</scope>
</reference>
<protein>
    <submittedName>
        <fullName evidence="1">Uncharacterized protein</fullName>
    </submittedName>
</protein>
<evidence type="ECO:0000313" key="1">
    <source>
        <dbReference type="EMBL" id="JAH36884.1"/>
    </source>
</evidence>
<dbReference type="AlphaFoldDB" id="A0A0E9S653"/>
<organism evidence="1">
    <name type="scientific">Anguilla anguilla</name>
    <name type="common">European freshwater eel</name>
    <name type="synonym">Muraena anguilla</name>
    <dbReference type="NCBI Taxonomy" id="7936"/>
    <lineage>
        <taxon>Eukaryota</taxon>
        <taxon>Metazoa</taxon>
        <taxon>Chordata</taxon>
        <taxon>Craniata</taxon>
        <taxon>Vertebrata</taxon>
        <taxon>Euteleostomi</taxon>
        <taxon>Actinopterygii</taxon>
        <taxon>Neopterygii</taxon>
        <taxon>Teleostei</taxon>
        <taxon>Anguilliformes</taxon>
        <taxon>Anguillidae</taxon>
        <taxon>Anguilla</taxon>
    </lineage>
</organism>
<name>A0A0E9S653_ANGAN</name>
<dbReference type="EMBL" id="GBXM01071693">
    <property type="protein sequence ID" value="JAH36884.1"/>
    <property type="molecule type" value="Transcribed_RNA"/>
</dbReference>
<reference evidence="1" key="2">
    <citation type="journal article" date="2015" name="Fish Shellfish Immunol.">
        <title>Early steps in the European eel (Anguilla anguilla)-Vibrio vulnificus interaction in the gills: Role of the RtxA13 toxin.</title>
        <authorList>
            <person name="Callol A."/>
            <person name="Pajuelo D."/>
            <person name="Ebbesson L."/>
            <person name="Teles M."/>
            <person name="MacKenzie S."/>
            <person name="Amaro C."/>
        </authorList>
    </citation>
    <scope>NUCLEOTIDE SEQUENCE</scope>
</reference>